<keyword evidence="2" id="KW-1185">Reference proteome</keyword>
<evidence type="ECO:0000313" key="2">
    <source>
        <dbReference type="Proteomes" id="UP001153331"/>
    </source>
</evidence>
<sequence length="2003" mass="220984">MGFKASLCGSATIIFSLILRANGQVYPTTVIPAQAAVTNPSTPLLDSELLQLNDAVLDSIANDSTIAEFADLEHDPTSIMFPIFQGKTCMIRNDTSKTDRCTLGGFPEYAVNVSTAAQVQLAVNFARNLNLRLIIKNTGHDYLGKSAGAGSLSLWVHNLKQIQFLPHFKSRDYSGKAFQVGAGVTVQELYRAADAQGVTVLGGICESVGFAGGYVQGGGHNPLNGFHGMAADAVVAYQVVTANGRFVTASADSHPDLFWALRGGGGGTFGVVTSVTVKAFPDTDATLSTFVLGNSTDGKHLVSRDSFFEAVRVFWESFPAYTDAKTYSFFFIFNTNGQLTLDMKAFYAPGHTKESLDNLTRPFFATVEELNILFQKAKNTTYYSSFFPSYWDAWGKTPFPLGTATSLPGNRLLPKSLWSNESNFEALWERIVAHVEAGRHFGIYHQAPGNPQNVDNAVSSAWRNAQSFFITSSPTFAADASAEVIGEANRVLNQDILQPWRDLAPASKGGGSYLNEAAVDEPNWKEDFYGEQYPRLLGIKKTYDPHGVSYATTAIGSDDWEIRGPSLGVTTQNGKLCKYSDDGELNVTSDIVNEDAIPPYAILSHTWGADTDEITFDDLARGAGEDKPGYKKIQLCGEQAKRDNLRYFWVDTCCINKANKAEHSLAIRSMFRWYRNAARCYVYLSDVYASSSGSEEGRPLWWDLDFRQSKWFTRGWTLQELLAPGIVEFFSHEWHHLGDRVSLKHQIHEVTAIPPAALEGCPLPQFRVSERLRWKEGRHTKLKEDAAYSLSGVLGVELTPVYGEGAEEAFRRLHEETGKLEACLRDLRLTDPRDDKKRIEDAKGGLLEGSYRWILKNKMFQQWHKDPQSQLLWINGDPGKGKTMLLCGIINELQKKTAISASVSYFFCQGTDSRINSATAVLRGLLYLLVCQQPTIITHVRKVYDQGGKTIFDDSNAWVNLTEIFANVLHDPCLSSAYIIIDALDECVTGLPKLLQFIAQQSSASSRVKWIVSSRNWPQIEEQLEPIQCRVRLSLELNTQSVSRAVNAFIEHKVSQLAQQKRYAKHTQDGIMTQMALKANGTFLWVALACQGLGQTNKRYALSKLDSFPPGLDALYRQMMQQIQGSDDAELCKQVLALMAVMYRPISLKELRALAEPLEDMTDEAEIREIIGLCGSFLTLSEDRISFVHQSAQDFLFAQASDEIFPDGIEATHRAVFTRSLAILCRTLHRDMYSLEGPETPIDNVRSSNPDPLEASYYACIYWIEHFCHWASKSGTEVLDDQQVIGMIDEFFRTKYVYWLEALSLCKSMSKGVVLMSRLNSLVQQWQVEAGSTTKLVHDAHRFIMYHKGIIEGNPLQTYASALLFSPTGSEIRHLFRHEEPKNITIKAAMSNDWGACLQTLGGHDDMVWSVAFSSQSTKLASVSINSIKIWDANSGECLHTINDPGNHFLFVSFSHDSTKLVSASNNCIKLWDACSGECLQTFSDHDDHIESVALSPNSKKLASASGDNTVKLLDSVSGKCLHTLSDHTGIVNSIVFSHDSAKLASASDDYTIKLWDAVSGKCSHSLRGHHNRVVSVAFSHDSQRLASGSSDQTIKVWDVSSATCLQTLKGHVGPNPYVAWLNSAQLASASLDNTIKIWDTNSGTCLQTLRGHTQPVVSIDVSHDMAYLASASWDGTVKIWETKFSTSSQILDGHSGSVTSVVFSHDLVQLASSSSDHTIKIWDTSSGKCLQTLAGHKNDIGPATWSHDSATLASGASDGTLKIWEALSGACIQTMQSDEEGFTSIAFSHDTTHLATASYSPTSISLWDTRSGTLLRRFGREASKIYAVAFSHDSAYLAGTTDTILEVWDMHQGTCVQTLEGHIKHVRSVVFFNDDSTKLASSSTDGTIKLWHVPSGACLQNINVGTCLYNLSFDSDNSHLHTNLGTIIIEDLGHSAVETPPELKEPLYKGLHLSLDGSRILYANQSTLYIPWEFRPRCSFVGGDTIAIGTGSGKLWFCSLNL</sequence>
<accession>A0ACC2I0V9</accession>
<protein>
    <submittedName>
        <fullName evidence="1">Uncharacterized protein</fullName>
    </submittedName>
</protein>
<evidence type="ECO:0000313" key="1">
    <source>
        <dbReference type="EMBL" id="KAJ8108895.1"/>
    </source>
</evidence>
<comment type="caution">
    <text evidence="1">The sequence shown here is derived from an EMBL/GenBank/DDBJ whole genome shotgun (WGS) entry which is preliminary data.</text>
</comment>
<proteinExistence type="predicted"/>
<gene>
    <name evidence="1" type="ORF">OPT61_g7853</name>
</gene>
<reference evidence="1" key="1">
    <citation type="submission" date="2022-11" db="EMBL/GenBank/DDBJ databases">
        <title>Genome Sequence of Boeremia exigua.</title>
        <authorList>
            <person name="Buettner E."/>
        </authorList>
    </citation>
    <scope>NUCLEOTIDE SEQUENCE</scope>
    <source>
        <strain evidence="1">CU02</strain>
    </source>
</reference>
<name>A0ACC2I0V9_9PLEO</name>
<dbReference type="Proteomes" id="UP001153331">
    <property type="component" value="Unassembled WGS sequence"/>
</dbReference>
<dbReference type="EMBL" id="JAPHNI010000682">
    <property type="protein sequence ID" value="KAJ8108895.1"/>
    <property type="molecule type" value="Genomic_DNA"/>
</dbReference>
<organism evidence="1 2">
    <name type="scientific">Boeremia exigua</name>
    <dbReference type="NCBI Taxonomy" id="749465"/>
    <lineage>
        <taxon>Eukaryota</taxon>
        <taxon>Fungi</taxon>
        <taxon>Dikarya</taxon>
        <taxon>Ascomycota</taxon>
        <taxon>Pezizomycotina</taxon>
        <taxon>Dothideomycetes</taxon>
        <taxon>Pleosporomycetidae</taxon>
        <taxon>Pleosporales</taxon>
        <taxon>Pleosporineae</taxon>
        <taxon>Didymellaceae</taxon>
        <taxon>Boeremia</taxon>
    </lineage>
</organism>